<proteinExistence type="predicted"/>
<comment type="caution">
    <text evidence="1">The sequence shown here is derived from an EMBL/GenBank/DDBJ whole genome shotgun (WGS) entry which is preliminary data.</text>
</comment>
<protein>
    <submittedName>
        <fullName evidence="1">FkbM family methyltransferase</fullName>
    </submittedName>
</protein>
<sequence length="218" mass="24675">MSTLSSLIKVLTNPSHLRALLSFDKKGYLNDIGWFKAFDSKSPVDADGNPIPWVTYSFIDFIKDNRLTKQHTVFEFGSGNSTYFYAKYAGAVVSVEHDKEWFDKIEQSGKKPANSELIYCELVRNGDYCRMPVKLDKKFDIIIVDGRDRVNCCKQGVEALSANGVMVLDDSERPEYKDGVDFLLEQGFKHLLFSGISPGLFYRKSTSVFYKADNCLGL</sequence>
<dbReference type="AlphaFoldDB" id="A0A372NTA8"/>
<evidence type="ECO:0000313" key="1">
    <source>
        <dbReference type="EMBL" id="RFZ91847.1"/>
    </source>
</evidence>
<keyword evidence="1" id="KW-0808">Transferase</keyword>
<organism evidence="1 2">
    <name type="scientific">Mucilaginibacter conchicola</name>
    <dbReference type="NCBI Taxonomy" id="2303333"/>
    <lineage>
        <taxon>Bacteria</taxon>
        <taxon>Pseudomonadati</taxon>
        <taxon>Bacteroidota</taxon>
        <taxon>Sphingobacteriia</taxon>
        <taxon>Sphingobacteriales</taxon>
        <taxon>Sphingobacteriaceae</taxon>
        <taxon>Mucilaginibacter</taxon>
    </lineage>
</organism>
<dbReference type="EMBL" id="QWDC01000002">
    <property type="protein sequence ID" value="RFZ91847.1"/>
    <property type="molecule type" value="Genomic_DNA"/>
</dbReference>
<dbReference type="Gene3D" id="3.40.50.150">
    <property type="entry name" value="Vaccinia Virus protein VP39"/>
    <property type="match status" value="1"/>
</dbReference>
<evidence type="ECO:0000313" key="2">
    <source>
        <dbReference type="Proteomes" id="UP000264217"/>
    </source>
</evidence>
<keyword evidence="1" id="KW-0489">Methyltransferase</keyword>
<name>A0A372NTA8_9SPHI</name>
<dbReference type="GO" id="GO:0008168">
    <property type="term" value="F:methyltransferase activity"/>
    <property type="evidence" value="ECO:0007669"/>
    <property type="project" value="UniProtKB-KW"/>
</dbReference>
<dbReference type="GO" id="GO:0032259">
    <property type="term" value="P:methylation"/>
    <property type="evidence" value="ECO:0007669"/>
    <property type="project" value="UniProtKB-KW"/>
</dbReference>
<keyword evidence="2" id="KW-1185">Reference proteome</keyword>
<reference evidence="1 2" key="1">
    <citation type="submission" date="2018-08" db="EMBL/GenBank/DDBJ databases">
        <title>Mucilaginibacter sp. MYSH2.</title>
        <authorList>
            <person name="Seo T."/>
        </authorList>
    </citation>
    <scope>NUCLEOTIDE SEQUENCE [LARGE SCALE GENOMIC DNA]</scope>
    <source>
        <strain evidence="1 2">MYSH2</strain>
    </source>
</reference>
<accession>A0A372NTA8</accession>
<gene>
    <name evidence="1" type="ORF">D0C36_10380</name>
</gene>
<dbReference type="OrthoDB" id="938855at2"/>
<dbReference type="InterPro" id="IPR029063">
    <property type="entry name" value="SAM-dependent_MTases_sf"/>
</dbReference>
<dbReference type="Proteomes" id="UP000264217">
    <property type="component" value="Unassembled WGS sequence"/>
</dbReference>
<dbReference type="SUPFAM" id="SSF53335">
    <property type="entry name" value="S-adenosyl-L-methionine-dependent methyltransferases"/>
    <property type="match status" value="1"/>
</dbReference>